<keyword evidence="14" id="KW-1133">Transmembrane helix</keyword>
<reference evidence="16 17" key="1">
    <citation type="journal article" date="2012" name="PLoS ONE">
        <title>Sequence and analysis of the genome of the pathogenic yeast Candida orthopsilosis.</title>
        <authorList>
            <person name="Riccombeni A."/>
            <person name="Vidanes G."/>
            <person name="Proux-Wera E."/>
            <person name="Wolfe K.H."/>
            <person name="Butler G."/>
        </authorList>
    </citation>
    <scope>NUCLEOTIDE SEQUENCE [LARGE SCALE GENOMIC DNA]</scope>
    <source>
        <strain evidence="16 17">Co 90-125</strain>
    </source>
</reference>
<dbReference type="GeneID" id="14538748"/>
<dbReference type="PANTHER" id="PTHR47966">
    <property type="entry name" value="BETA-SITE APP-CLEAVING ENZYME, ISOFORM A-RELATED"/>
    <property type="match status" value="1"/>
</dbReference>
<protein>
    <recommendedName>
        <fullName evidence="4">candidapepsin</fullName>
        <ecNumber evidence="4">3.4.23.24</ecNumber>
    </recommendedName>
</protein>
<evidence type="ECO:0000256" key="12">
    <source>
        <dbReference type="PIRSR" id="PIRSR601461-1"/>
    </source>
</evidence>
<name>H8X137_CANO9</name>
<keyword evidence="14" id="KW-0812">Transmembrane</keyword>
<evidence type="ECO:0000256" key="5">
    <source>
        <dbReference type="ARBA" id="ARBA00022525"/>
    </source>
</evidence>
<evidence type="ECO:0000256" key="3">
    <source>
        <dbReference type="ARBA" id="ARBA00007447"/>
    </source>
</evidence>
<dbReference type="PANTHER" id="PTHR47966:SF65">
    <property type="entry name" value="ASPARTIC-TYPE ENDOPEPTIDASE"/>
    <property type="match status" value="1"/>
</dbReference>
<dbReference type="eggNOG" id="KOG1339">
    <property type="taxonomic scope" value="Eukaryota"/>
</dbReference>
<dbReference type="GO" id="GO:0006508">
    <property type="term" value="P:proteolysis"/>
    <property type="evidence" value="ECO:0007669"/>
    <property type="project" value="UniProtKB-KW"/>
</dbReference>
<evidence type="ECO:0000256" key="9">
    <source>
        <dbReference type="ARBA" id="ARBA00022801"/>
    </source>
</evidence>
<dbReference type="GO" id="GO:0004190">
    <property type="term" value="F:aspartic-type endopeptidase activity"/>
    <property type="evidence" value="ECO:0007669"/>
    <property type="project" value="UniProtKB-KW"/>
</dbReference>
<evidence type="ECO:0000256" key="10">
    <source>
        <dbReference type="ARBA" id="ARBA00023145"/>
    </source>
</evidence>
<keyword evidence="10" id="KW-0865">Zymogen</keyword>
<keyword evidence="17" id="KW-1185">Reference proteome</keyword>
<dbReference type="Proteomes" id="UP000005018">
    <property type="component" value="Chromosome 2"/>
</dbReference>
<dbReference type="FunFam" id="2.40.70.10:FF:000011">
    <property type="entry name" value="Aspartic protease"/>
    <property type="match status" value="1"/>
</dbReference>
<evidence type="ECO:0000256" key="13">
    <source>
        <dbReference type="RuleBase" id="RU000454"/>
    </source>
</evidence>
<dbReference type="MEROPS" id="A01.038"/>
<keyword evidence="14" id="KW-0472">Membrane</keyword>
<evidence type="ECO:0000256" key="7">
    <source>
        <dbReference type="ARBA" id="ARBA00022729"/>
    </source>
</evidence>
<keyword evidence="7" id="KW-0732">Signal</keyword>
<dbReference type="SUPFAM" id="SSF50630">
    <property type="entry name" value="Acid proteases"/>
    <property type="match status" value="1"/>
</dbReference>
<keyword evidence="9 13" id="KW-0378">Hydrolase</keyword>
<feature type="domain" description="Peptidase A1" evidence="15">
    <location>
        <begin position="119"/>
        <end position="431"/>
    </location>
</feature>
<dbReference type="GO" id="GO:0005576">
    <property type="term" value="C:extracellular region"/>
    <property type="evidence" value="ECO:0007669"/>
    <property type="project" value="UniProtKB-SubCell"/>
</dbReference>
<sequence>MYSQNIKTPLLYLHSSPVFINTLLILAYKKALQQRQILLANFIMVAIITLTRQVLLTLALALLARGAAIPEEVAKRDDNPGFISLDFDVLRKPLNLTRALLHQKRDSISLSLINEGPSYAAKVAVGSNKQQQTVIIDTGSSDFWVVDSNAQCEQNVDCTSSGTFNPSSSSSYQSLRADFAIQYGDGSTSEGTWGKDTVTINGVSITGQQLADVTQTSVNQGILGIGYTSNEAVTDTSGQRTIQNYDNVPVTLKKQGKIKTNAYSLYLNSPTAETGTIIFGGVDNAKYSGSLISEQVTSSNQLTISLSSIEFKGSSFSAGTDALLDSGTTLTFLPSSLASQLADQAGAYLVQVGRDQYAYFIDCNTDTSGSTVFNFGNGAKITVPNSEYVYQNDDGTCQWGIQPSEEAILGDNFLRHAYLLYNLDANTISIAQVKYTTDSSISAV</sequence>
<evidence type="ECO:0000313" key="16">
    <source>
        <dbReference type="EMBL" id="CCG22077.1"/>
    </source>
</evidence>
<dbReference type="InterPro" id="IPR033121">
    <property type="entry name" value="PEPTIDASE_A1"/>
</dbReference>
<feature type="transmembrane region" description="Helical" evidence="14">
    <location>
        <begin position="40"/>
        <end position="64"/>
    </location>
</feature>
<evidence type="ECO:0000313" key="17">
    <source>
        <dbReference type="Proteomes" id="UP000005018"/>
    </source>
</evidence>
<comment type="similarity">
    <text evidence="3 13">Belongs to the peptidase A1 family.</text>
</comment>
<dbReference type="InterPro" id="IPR001969">
    <property type="entry name" value="Aspartic_peptidase_AS"/>
</dbReference>
<dbReference type="FunFam" id="2.40.70.10:FF:000023">
    <property type="entry name" value="Aspartic protease"/>
    <property type="match status" value="1"/>
</dbReference>
<comment type="catalytic activity">
    <reaction evidence="1">
        <text>Preferential cleavage at the carboxyl of hydrophobic amino acids, but fails to cleave 15-Leu-|-Tyr-16, 16-Tyr-|-Leu-17 and 24-Phe-|-Phe-25 of insulin B chain. Activates trypsinogen, and degrades keratin.</text>
        <dbReference type="EC" id="3.4.23.24"/>
    </reaction>
</comment>
<dbReference type="CDD" id="cd05474">
    <property type="entry name" value="SAP_like"/>
    <property type="match status" value="1"/>
</dbReference>
<evidence type="ECO:0000256" key="4">
    <source>
        <dbReference type="ARBA" id="ARBA00013207"/>
    </source>
</evidence>
<dbReference type="RefSeq" id="XP_003867514.1">
    <property type="nucleotide sequence ID" value="XM_003867466.1"/>
</dbReference>
<dbReference type="OrthoDB" id="771136at2759"/>
<feature type="transmembrane region" description="Helical" evidence="14">
    <location>
        <begin position="12"/>
        <end position="28"/>
    </location>
</feature>
<accession>H8X137</accession>
<dbReference type="AlphaFoldDB" id="H8X137"/>
<evidence type="ECO:0000256" key="14">
    <source>
        <dbReference type="SAM" id="Phobius"/>
    </source>
</evidence>
<feature type="active site" evidence="12">
    <location>
        <position position="325"/>
    </location>
</feature>
<organism evidence="16 17">
    <name type="scientific">Candida orthopsilosis (strain 90-125)</name>
    <name type="common">Yeast</name>
    <dbReference type="NCBI Taxonomy" id="1136231"/>
    <lineage>
        <taxon>Eukaryota</taxon>
        <taxon>Fungi</taxon>
        <taxon>Dikarya</taxon>
        <taxon>Ascomycota</taxon>
        <taxon>Saccharomycotina</taxon>
        <taxon>Pichiomycetes</taxon>
        <taxon>Debaryomycetaceae</taxon>
        <taxon>Candida/Lodderomyces clade</taxon>
        <taxon>Candida</taxon>
    </lineage>
</organism>
<evidence type="ECO:0000256" key="6">
    <source>
        <dbReference type="ARBA" id="ARBA00022670"/>
    </source>
</evidence>
<evidence type="ECO:0000256" key="8">
    <source>
        <dbReference type="ARBA" id="ARBA00022750"/>
    </source>
</evidence>
<evidence type="ECO:0000256" key="2">
    <source>
        <dbReference type="ARBA" id="ARBA00004613"/>
    </source>
</evidence>
<dbReference type="EMBL" id="HE681720">
    <property type="protein sequence ID" value="CCG22077.1"/>
    <property type="molecule type" value="Genomic_DNA"/>
</dbReference>
<comment type="subcellular location">
    <subcellularLocation>
        <location evidence="2">Secreted</location>
    </subcellularLocation>
</comment>
<evidence type="ECO:0000256" key="1">
    <source>
        <dbReference type="ARBA" id="ARBA00001675"/>
    </source>
</evidence>
<keyword evidence="8 13" id="KW-0064">Aspartyl protease</keyword>
<evidence type="ECO:0000256" key="11">
    <source>
        <dbReference type="ARBA" id="ARBA00023157"/>
    </source>
</evidence>
<dbReference type="PROSITE" id="PS51767">
    <property type="entry name" value="PEPTIDASE_A1"/>
    <property type="match status" value="1"/>
</dbReference>
<dbReference type="Gene3D" id="2.40.70.10">
    <property type="entry name" value="Acid Proteases"/>
    <property type="match status" value="2"/>
</dbReference>
<evidence type="ECO:0000259" key="15">
    <source>
        <dbReference type="PROSITE" id="PS51767"/>
    </source>
</evidence>
<dbReference type="PROSITE" id="PS00141">
    <property type="entry name" value="ASP_PROTEASE"/>
    <property type="match status" value="2"/>
</dbReference>
<dbReference type="KEGG" id="cot:CORT_0B03690"/>
<dbReference type="PRINTS" id="PR00792">
    <property type="entry name" value="PEPSIN"/>
</dbReference>
<proteinExistence type="inferred from homology"/>
<gene>
    <name evidence="16" type="ORF">CORT_0B03690</name>
</gene>
<dbReference type="EC" id="3.4.23.24" evidence="4"/>
<keyword evidence="5" id="KW-0964">Secreted</keyword>
<keyword evidence="6 13" id="KW-0645">Protease</keyword>
<dbReference type="InterPro" id="IPR001461">
    <property type="entry name" value="Aspartic_peptidase_A1"/>
</dbReference>
<dbReference type="InterPro" id="IPR033876">
    <property type="entry name" value="SAP-like"/>
</dbReference>
<dbReference type="InterPro" id="IPR021109">
    <property type="entry name" value="Peptidase_aspartic_dom_sf"/>
</dbReference>
<dbReference type="Pfam" id="PF00026">
    <property type="entry name" value="Asp"/>
    <property type="match status" value="1"/>
</dbReference>
<dbReference type="HOGENOM" id="CLU_013253_9_1_1"/>
<keyword evidence="11" id="KW-1015">Disulfide bond</keyword>
<feature type="active site" evidence="12">
    <location>
        <position position="137"/>
    </location>
</feature>